<comment type="caution">
    <text evidence="2">The sequence shown here is derived from an EMBL/GenBank/DDBJ whole genome shotgun (WGS) entry which is preliminary data.</text>
</comment>
<dbReference type="InterPro" id="IPR026055">
    <property type="entry name" value="FAR"/>
</dbReference>
<dbReference type="Pfam" id="PF07993">
    <property type="entry name" value="NAD_binding_4"/>
    <property type="match status" value="1"/>
</dbReference>
<dbReference type="SUPFAM" id="SSF51735">
    <property type="entry name" value="NAD(P)-binding Rossmann-fold domains"/>
    <property type="match status" value="1"/>
</dbReference>
<dbReference type="GO" id="GO:0035336">
    <property type="term" value="P:long-chain fatty-acyl-CoA metabolic process"/>
    <property type="evidence" value="ECO:0007669"/>
    <property type="project" value="TreeGrafter"/>
</dbReference>
<dbReference type="PANTHER" id="PTHR11011">
    <property type="entry name" value="MALE STERILITY PROTEIN 2-RELATED"/>
    <property type="match status" value="1"/>
</dbReference>
<dbReference type="InterPro" id="IPR013120">
    <property type="entry name" value="FAR_NAD-bd"/>
</dbReference>
<dbReference type="Gene3D" id="3.40.50.720">
    <property type="entry name" value="NAD(P)-binding Rossmann-like Domain"/>
    <property type="match status" value="1"/>
</dbReference>
<evidence type="ECO:0000313" key="2">
    <source>
        <dbReference type="EMBL" id="TDD94251.1"/>
    </source>
</evidence>
<dbReference type="InterPro" id="IPR036291">
    <property type="entry name" value="NAD(P)-bd_dom_sf"/>
</dbReference>
<dbReference type="AlphaFoldDB" id="A0A4R5C3J3"/>
<proteinExistence type="predicted"/>
<dbReference type="GO" id="GO:0080019">
    <property type="term" value="F:alcohol-forming very long-chain fatty acyl-CoA reductase activity"/>
    <property type="evidence" value="ECO:0007669"/>
    <property type="project" value="InterPro"/>
</dbReference>
<reference evidence="2 3" key="1">
    <citation type="submission" date="2019-03" db="EMBL/GenBank/DDBJ databases">
        <title>Draft genome sequences of novel Actinobacteria.</title>
        <authorList>
            <person name="Sahin N."/>
            <person name="Ay H."/>
            <person name="Saygin H."/>
        </authorList>
    </citation>
    <scope>NUCLEOTIDE SEQUENCE [LARGE SCALE GENOMIC DNA]</scope>
    <source>
        <strain evidence="2 3">H3C3</strain>
    </source>
</reference>
<gene>
    <name evidence="2" type="ORF">E1298_07350</name>
</gene>
<dbReference type="EMBL" id="SMKU01000021">
    <property type="protein sequence ID" value="TDD94251.1"/>
    <property type="molecule type" value="Genomic_DNA"/>
</dbReference>
<name>A0A4R5C3J3_9ACTN</name>
<dbReference type="PANTHER" id="PTHR11011:SF45">
    <property type="entry name" value="FATTY ACYL-COA REDUCTASE CG8306-RELATED"/>
    <property type="match status" value="1"/>
</dbReference>
<evidence type="ECO:0000259" key="1">
    <source>
        <dbReference type="Pfam" id="PF07993"/>
    </source>
</evidence>
<evidence type="ECO:0000313" key="3">
    <source>
        <dbReference type="Proteomes" id="UP000294513"/>
    </source>
</evidence>
<accession>A0A4R5C3J3</accession>
<dbReference type="Proteomes" id="UP000294513">
    <property type="component" value="Unassembled WGS sequence"/>
</dbReference>
<sequence length="377" mass="41476">MTVHLVTGATGFVGGALVLELLDRTDDEVIALVRGRDQAEAAARLRTALPAMARGYARTDLAEPIASRVAAVCGDITEPGCGVDTARAPRATQVWHTAASLRYEERHRSEIERHNVDGTRHVLDLARGARAEVFNQISTAYVTGARTGLMLEAPVTDLTRANNCYEETKILGERMVAAAGRDMRVRILRPGVVIGHSRTGHGLNWSGMYGFLRSLQLLREAGRRRFGVDPDGLRLRFRAERDIEINLVPIDHVARLAVSIATSDSPGTYFHLTNATAPTVGETLTAVTALLGFGDPIWSTDTSRFTPLELAIDSEVGFYRAYLNHGKRFDLTNTRAVDARADRGVPLPRHELTRYLRYYLTARRNQPGASWRLPLAG</sequence>
<organism evidence="2 3">
    <name type="scientific">Actinomadura rubrisoli</name>
    <dbReference type="NCBI Taxonomy" id="2530368"/>
    <lineage>
        <taxon>Bacteria</taxon>
        <taxon>Bacillati</taxon>
        <taxon>Actinomycetota</taxon>
        <taxon>Actinomycetes</taxon>
        <taxon>Streptosporangiales</taxon>
        <taxon>Thermomonosporaceae</taxon>
        <taxon>Actinomadura</taxon>
    </lineage>
</organism>
<dbReference type="OrthoDB" id="5241256at2"/>
<keyword evidence="3" id="KW-1185">Reference proteome</keyword>
<protein>
    <submittedName>
        <fullName evidence="2">NAD-dependent epimerase/dehydratase family protein</fullName>
    </submittedName>
</protein>
<feature type="domain" description="Thioester reductase (TE)" evidence="1">
    <location>
        <begin position="6"/>
        <end position="255"/>
    </location>
</feature>
<dbReference type="RefSeq" id="WP_131890263.1">
    <property type="nucleotide sequence ID" value="NZ_SMKU01000021.1"/>
</dbReference>